<dbReference type="EMBL" id="JASSZA010000010">
    <property type="protein sequence ID" value="KAK2100365.1"/>
    <property type="molecule type" value="Genomic_DNA"/>
</dbReference>
<reference evidence="2 3" key="1">
    <citation type="submission" date="2023-05" db="EMBL/GenBank/DDBJ databases">
        <title>B98-5 Cell Line De Novo Hybrid Assembly: An Optical Mapping Approach.</title>
        <authorList>
            <person name="Kananen K."/>
            <person name="Auerbach J.A."/>
            <person name="Kautto E."/>
            <person name="Blachly J.S."/>
        </authorList>
    </citation>
    <scope>NUCLEOTIDE SEQUENCE [LARGE SCALE GENOMIC DNA]</scope>
    <source>
        <strain evidence="2">B95-8</strain>
        <tissue evidence="2">Cell line</tissue>
    </source>
</reference>
<evidence type="ECO:0000313" key="3">
    <source>
        <dbReference type="Proteomes" id="UP001266305"/>
    </source>
</evidence>
<proteinExistence type="predicted"/>
<keyword evidence="3" id="KW-1185">Reference proteome</keyword>
<feature type="region of interest" description="Disordered" evidence="1">
    <location>
        <begin position="95"/>
        <end position="114"/>
    </location>
</feature>
<evidence type="ECO:0000256" key="1">
    <source>
        <dbReference type="SAM" id="MobiDB-lite"/>
    </source>
</evidence>
<feature type="region of interest" description="Disordered" evidence="1">
    <location>
        <begin position="183"/>
        <end position="238"/>
    </location>
</feature>
<feature type="compositionally biased region" description="Basic residues" evidence="1">
    <location>
        <begin position="194"/>
        <end position="203"/>
    </location>
</feature>
<feature type="region of interest" description="Disordered" evidence="1">
    <location>
        <begin position="126"/>
        <end position="150"/>
    </location>
</feature>
<evidence type="ECO:0000313" key="2">
    <source>
        <dbReference type="EMBL" id="KAK2100365.1"/>
    </source>
</evidence>
<gene>
    <name evidence="2" type="ORF">P7K49_021713</name>
</gene>
<organism evidence="2 3">
    <name type="scientific">Saguinus oedipus</name>
    <name type="common">Cotton-top tamarin</name>
    <name type="synonym">Oedipomidas oedipus</name>
    <dbReference type="NCBI Taxonomy" id="9490"/>
    <lineage>
        <taxon>Eukaryota</taxon>
        <taxon>Metazoa</taxon>
        <taxon>Chordata</taxon>
        <taxon>Craniata</taxon>
        <taxon>Vertebrata</taxon>
        <taxon>Euteleostomi</taxon>
        <taxon>Mammalia</taxon>
        <taxon>Eutheria</taxon>
        <taxon>Euarchontoglires</taxon>
        <taxon>Primates</taxon>
        <taxon>Haplorrhini</taxon>
        <taxon>Platyrrhini</taxon>
        <taxon>Cebidae</taxon>
        <taxon>Callitrichinae</taxon>
        <taxon>Saguinus</taxon>
    </lineage>
</organism>
<name>A0ABQ9UU98_SAGOE</name>
<protein>
    <submittedName>
        <fullName evidence="2">Uncharacterized protein</fullName>
    </submittedName>
</protein>
<accession>A0ABQ9UU98</accession>
<sequence>MTEAVSPSSPVRKHRHLPFPFIRVGGPRIPPVAVPSSHLHHIVPRPFLTVTPQTLAMLRTPILQAPSAITPDHVKPKARTIPTPKQRQHFLTPMPAAPPCQHKRATQPRTSPSAESITYLCRQLHRLTPGRPPPHEGGGESSDTGARKTTLLVPDPRCPRSPHTCHGRAWQLQLRPLTLRAGHRAPWTLPSPPHRLHRARARGRPAAPEAPLTSRPPQGSARRRDRHLHPGLPKAPIH</sequence>
<comment type="caution">
    <text evidence="2">The sequence shown here is derived from an EMBL/GenBank/DDBJ whole genome shotgun (WGS) entry which is preliminary data.</text>
</comment>
<dbReference type="Proteomes" id="UP001266305">
    <property type="component" value="Unassembled WGS sequence"/>
</dbReference>